<sequence>NFWDQIYNQSFRFSSSGHDDIDRSVIDRLEFADFAKYLDKKMLSEDRSKLSIMLATKLDAREAERKLRPMRLQMFLTAAGLPVKGDKIKQIVDEAGDS</sequence>
<dbReference type="EMBL" id="JAEUBG010003291">
    <property type="protein sequence ID" value="KAH3682991.1"/>
    <property type="molecule type" value="Genomic_DNA"/>
</dbReference>
<dbReference type="OrthoDB" id="952271at2759"/>
<protein>
    <submittedName>
        <fullName evidence="1">Uncharacterized protein</fullName>
    </submittedName>
</protein>
<proteinExistence type="predicted"/>
<gene>
    <name evidence="1" type="ORF">WICPIJ_006039</name>
</gene>
<feature type="non-terminal residue" evidence="1">
    <location>
        <position position="98"/>
    </location>
</feature>
<reference evidence="1" key="2">
    <citation type="submission" date="2021-01" db="EMBL/GenBank/DDBJ databases">
        <authorList>
            <person name="Schikora-Tamarit M.A."/>
        </authorList>
    </citation>
    <scope>NUCLEOTIDE SEQUENCE</scope>
    <source>
        <strain evidence="1">CBS2887</strain>
    </source>
</reference>
<feature type="non-terminal residue" evidence="1">
    <location>
        <position position="1"/>
    </location>
</feature>
<evidence type="ECO:0000313" key="1">
    <source>
        <dbReference type="EMBL" id="KAH3682991.1"/>
    </source>
</evidence>
<organism evidence="1 2">
    <name type="scientific">Wickerhamomyces pijperi</name>
    <name type="common">Yeast</name>
    <name type="synonym">Pichia pijperi</name>
    <dbReference type="NCBI Taxonomy" id="599730"/>
    <lineage>
        <taxon>Eukaryota</taxon>
        <taxon>Fungi</taxon>
        <taxon>Dikarya</taxon>
        <taxon>Ascomycota</taxon>
        <taxon>Saccharomycotina</taxon>
        <taxon>Saccharomycetes</taxon>
        <taxon>Phaffomycetales</taxon>
        <taxon>Wickerhamomycetaceae</taxon>
        <taxon>Wickerhamomyces</taxon>
    </lineage>
</organism>
<keyword evidence="2" id="KW-1185">Reference proteome</keyword>
<accession>A0A9P8Q2T3</accession>
<reference evidence="1" key="1">
    <citation type="journal article" date="2021" name="Open Biol.">
        <title>Shared evolutionary footprints suggest mitochondrial oxidative damage underlies multiple complex I losses in fungi.</title>
        <authorList>
            <person name="Schikora-Tamarit M.A."/>
            <person name="Marcet-Houben M."/>
            <person name="Nosek J."/>
            <person name="Gabaldon T."/>
        </authorList>
    </citation>
    <scope>NUCLEOTIDE SEQUENCE</scope>
    <source>
        <strain evidence="1">CBS2887</strain>
    </source>
</reference>
<name>A0A9P8Q2T3_WICPI</name>
<evidence type="ECO:0000313" key="2">
    <source>
        <dbReference type="Proteomes" id="UP000774326"/>
    </source>
</evidence>
<dbReference type="Gene3D" id="3.30.830.10">
    <property type="entry name" value="Metalloenzyme, LuxS/M16 peptidase-like"/>
    <property type="match status" value="1"/>
</dbReference>
<dbReference type="AlphaFoldDB" id="A0A9P8Q2T3"/>
<comment type="caution">
    <text evidence="1">The sequence shown here is derived from an EMBL/GenBank/DDBJ whole genome shotgun (WGS) entry which is preliminary data.</text>
</comment>
<dbReference type="Proteomes" id="UP000774326">
    <property type="component" value="Unassembled WGS sequence"/>
</dbReference>